<dbReference type="CDD" id="cd00207">
    <property type="entry name" value="fer2"/>
    <property type="match status" value="1"/>
</dbReference>
<organism evidence="2 3">
    <name type="scientific">candidate division MSBL1 archaeon SCGC-AAA382C18</name>
    <dbReference type="NCBI Taxonomy" id="1698281"/>
    <lineage>
        <taxon>Archaea</taxon>
        <taxon>Methanobacteriati</taxon>
        <taxon>Methanobacteriota</taxon>
        <taxon>candidate division MSBL1</taxon>
    </lineage>
</organism>
<proteinExistence type="predicted"/>
<dbReference type="Proteomes" id="UP000070404">
    <property type="component" value="Unassembled WGS sequence"/>
</dbReference>
<dbReference type="Pfam" id="PF17651">
    <property type="entry name" value="Raco_middle"/>
    <property type="match status" value="1"/>
</dbReference>
<dbReference type="Gene3D" id="3.10.20.30">
    <property type="match status" value="1"/>
</dbReference>
<evidence type="ECO:0000313" key="2">
    <source>
        <dbReference type="EMBL" id="KXB07165.1"/>
    </source>
</evidence>
<dbReference type="AlphaFoldDB" id="A0A133VL55"/>
<dbReference type="InterPro" id="IPR001041">
    <property type="entry name" value="2Fe-2S_ferredoxin-type"/>
</dbReference>
<dbReference type="EMBL" id="LHYF01000008">
    <property type="protein sequence ID" value="KXB07165.1"/>
    <property type="molecule type" value="Genomic_DNA"/>
</dbReference>
<feature type="domain" description="2Fe-2S ferredoxin-type" evidence="1">
    <location>
        <begin position="2"/>
        <end position="97"/>
    </location>
</feature>
<evidence type="ECO:0000259" key="1">
    <source>
        <dbReference type="PROSITE" id="PS51085"/>
    </source>
</evidence>
<dbReference type="InterPro" id="IPR027980">
    <property type="entry name" value="RACo_C"/>
</dbReference>
<dbReference type="PANTHER" id="PTHR42895">
    <property type="entry name" value="IRON-SULFUR CLUSTER-BINDING PROTEIN-RELATED"/>
    <property type="match status" value="1"/>
</dbReference>
<dbReference type="PROSITE" id="PS51085">
    <property type="entry name" value="2FE2S_FER_2"/>
    <property type="match status" value="1"/>
</dbReference>
<dbReference type="PANTHER" id="PTHR42895:SF1">
    <property type="entry name" value="IRON-SULFUR CLUSTER PROTEIN"/>
    <property type="match status" value="1"/>
</dbReference>
<dbReference type="Pfam" id="PF17650">
    <property type="entry name" value="RACo_linker"/>
    <property type="match status" value="1"/>
</dbReference>
<dbReference type="InterPro" id="IPR036010">
    <property type="entry name" value="2Fe-2S_ferredoxin-like_sf"/>
</dbReference>
<dbReference type="Pfam" id="PF00111">
    <property type="entry name" value="Fer2"/>
    <property type="match status" value="1"/>
</dbReference>
<dbReference type="InterPro" id="IPR042259">
    <property type="entry name" value="Raco-like_middle_sf"/>
</dbReference>
<keyword evidence="3" id="KW-1185">Reference proteome</keyword>
<dbReference type="SUPFAM" id="SSF54292">
    <property type="entry name" value="2Fe-2S ferredoxin-like"/>
    <property type="match status" value="1"/>
</dbReference>
<sequence>MGNVKFYPWGKEGTFEKGTRIIDAAEELGIDIESPCGKEGLCGKCKVVVEKGYDKLSNMAGSEENLLSEKEIKKGYRLSCHAEIEGEPIEIKVPSESWRKGQEVLTSGQELEFEKNPAVQKHHLQISEPSLDDPLADYERVKKFLNQYYQVSGDQIDEKVQKDLPSLLREGRDSKKGIWDVTATLWKDREILDIEPEWNKNRYGMAVDIGTTTLAGYLLDLETGDTEAVSSIVNPQISFGEDLMTRISYIESHDNGREKMQNKIIEGVNELVEKARKEANVEKEQIYSMVLVGNTAMHHFFLGFDSQYLPRSPFPPARQSSVKVKAREMGIEINPSGYIYWLPVNAGWVGADNVAVMLTTRIYDQSETSLVIDIGTNGEIAVGNENGVLATSAAAGPAFEGAEIKYGMRAQDGSIENVEIDPETLEPIYETIGEDLPEGICGSGIIDAAAEMVKSGIVNRDGSFSKEVREYARVKKSENGVWEYVIAWKDEAAVDNDITVSQKDIREIQKAKGAIQAASRVLMERLGVEDIDNVQLAGAFGNYIDKESAMTIGIYPYCELDKVEPIGNAAGTGSKLALMSVEKMKEAEKIPEKVKFLEIAGTEEFRENYMDALYFPHKQLDLYPDVKEKID</sequence>
<dbReference type="GO" id="GO:0051536">
    <property type="term" value="F:iron-sulfur cluster binding"/>
    <property type="evidence" value="ECO:0007669"/>
    <property type="project" value="InterPro"/>
</dbReference>
<dbReference type="InterPro" id="IPR041414">
    <property type="entry name" value="Raco-like_middle"/>
</dbReference>
<dbReference type="Gene3D" id="3.10.20.880">
    <property type="match status" value="1"/>
</dbReference>
<reference evidence="2 3" key="1">
    <citation type="journal article" date="2016" name="Sci. Rep.">
        <title>Metabolic traits of an uncultured archaeal lineage -MSBL1- from brine pools of the Red Sea.</title>
        <authorList>
            <person name="Mwirichia R."/>
            <person name="Alam I."/>
            <person name="Rashid M."/>
            <person name="Vinu M."/>
            <person name="Ba-Alawi W."/>
            <person name="Anthony Kamau A."/>
            <person name="Kamanda Ngugi D."/>
            <person name="Goker M."/>
            <person name="Klenk H.P."/>
            <person name="Bajic V."/>
            <person name="Stingl U."/>
        </authorList>
    </citation>
    <scope>NUCLEOTIDE SEQUENCE [LARGE SCALE GENOMIC DNA]</scope>
    <source>
        <strain evidence="2">SCGC-AAA382C18</strain>
    </source>
</reference>
<gene>
    <name evidence="2" type="ORF">AKJ52_00820</name>
</gene>
<comment type="caution">
    <text evidence="2">The sequence shown here is derived from an EMBL/GenBank/DDBJ whole genome shotgun (WGS) entry which is preliminary data.</text>
</comment>
<name>A0A133VL55_9EURY</name>
<protein>
    <recommendedName>
        <fullName evidence="1">2Fe-2S ferredoxin-type domain-containing protein</fullName>
    </recommendedName>
</protein>
<dbReference type="Pfam" id="PF14574">
    <property type="entry name" value="RACo_C_ter"/>
    <property type="match status" value="1"/>
</dbReference>
<dbReference type="Gene3D" id="3.30.420.480">
    <property type="entry name" value="Domain of unknown function (DUF4445)"/>
    <property type="match status" value="1"/>
</dbReference>
<accession>A0A133VL55</accession>
<dbReference type="InterPro" id="IPR040506">
    <property type="entry name" value="RACo_linker"/>
</dbReference>
<evidence type="ECO:0000313" key="3">
    <source>
        <dbReference type="Proteomes" id="UP000070404"/>
    </source>
</evidence>
<dbReference type="InterPro" id="IPR052911">
    <property type="entry name" value="Corrinoid_activation_enz"/>
</dbReference>
<dbReference type="InterPro" id="IPR012675">
    <property type="entry name" value="Beta-grasp_dom_sf"/>
</dbReference>